<accession>A0A2W1LQT2</accession>
<organism evidence="4 5">
    <name type="scientific">Paenibacillus sambharensis</name>
    <dbReference type="NCBI Taxonomy" id="1803190"/>
    <lineage>
        <taxon>Bacteria</taxon>
        <taxon>Bacillati</taxon>
        <taxon>Bacillota</taxon>
        <taxon>Bacilli</taxon>
        <taxon>Bacillales</taxon>
        <taxon>Paenibacillaceae</taxon>
        <taxon>Paenibacillus</taxon>
    </lineage>
</organism>
<dbReference type="InterPro" id="IPR037459">
    <property type="entry name" value="RhgT-like"/>
</dbReference>
<gene>
    <name evidence="4" type="ORF">DNH61_19870</name>
</gene>
<dbReference type="CDD" id="cd01821">
    <property type="entry name" value="Rhamnogalacturan_acetylesterase_like"/>
    <property type="match status" value="1"/>
</dbReference>
<dbReference type="Pfam" id="PF13472">
    <property type="entry name" value="Lipase_GDSL_2"/>
    <property type="match status" value="1"/>
</dbReference>
<dbReference type="SUPFAM" id="SSF52266">
    <property type="entry name" value="SGNH hydrolase"/>
    <property type="match status" value="1"/>
</dbReference>
<dbReference type="PANTHER" id="PTHR43695">
    <property type="entry name" value="PUTATIVE (AFU_ORTHOLOGUE AFUA_2G17250)-RELATED"/>
    <property type="match status" value="1"/>
</dbReference>
<keyword evidence="5" id="KW-1185">Reference proteome</keyword>
<dbReference type="AlphaFoldDB" id="A0A2W1LQT2"/>
<reference evidence="4 5" key="1">
    <citation type="submission" date="2018-06" db="EMBL/GenBank/DDBJ databases">
        <title>Paenibacillus imtechensis sp. nov.</title>
        <authorList>
            <person name="Pinnaka A.K."/>
            <person name="Singh H."/>
            <person name="Kaur M."/>
        </authorList>
    </citation>
    <scope>NUCLEOTIDE SEQUENCE [LARGE SCALE GENOMIC DNA]</scope>
    <source>
        <strain evidence="4 5">SMB1</strain>
    </source>
</reference>
<dbReference type="PANTHER" id="PTHR43695:SF1">
    <property type="entry name" value="RHAMNOGALACTURONAN ACETYLESTERASE"/>
    <property type="match status" value="1"/>
</dbReference>
<comment type="caution">
    <text evidence="4">The sequence shown here is derived from an EMBL/GenBank/DDBJ whole genome shotgun (WGS) entry which is preliminary data.</text>
</comment>
<evidence type="ECO:0000256" key="2">
    <source>
        <dbReference type="ARBA" id="ARBA00022801"/>
    </source>
</evidence>
<dbReference type="GO" id="GO:0016787">
    <property type="term" value="F:hydrolase activity"/>
    <property type="evidence" value="ECO:0007669"/>
    <property type="project" value="UniProtKB-KW"/>
</dbReference>
<dbReference type="Proteomes" id="UP000249522">
    <property type="component" value="Unassembled WGS sequence"/>
</dbReference>
<dbReference type="Gene3D" id="3.40.50.1110">
    <property type="entry name" value="SGNH hydrolase"/>
    <property type="match status" value="1"/>
</dbReference>
<dbReference type="OrthoDB" id="9807041at2"/>
<feature type="domain" description="SGNH hydrolase-type esterase" evidence="3">
    <location>
        <begin position="9"/>
        <end position="203"/>
    </location>
</feature>
<dbReference type="InterPro" id="IPR013830">
    <property type="entry name" value="SGNH_hydro"/>
</dbReference>
<keyword evidence="2" id="KW-0378">Hydrolase</keyword>
<evidence type="ECO:0000256" key="1">
    <source>
        <dbReference type="ARBA" id="ARBA00008668"/>
    </source>
</evidence>
<proteinExistence type="inferred from homology"/>
<evidence type="ECO:0000313" key="4">
    <source>
        <dbReference type="EMBL" id="PZD94201.1"/>
    </source>
</evidence>
<sequence>MKPVTLHLAGDSTMSDYGPGEAPRAGWGQMLQEFVQPHVTVRNKAMSGRSSKSFIDEGRLDDLLGEVQAGDYVLIQFGHNDAKPDEERRTEPFGSYQSYLERYLTAAAGKEAQAVLITSVERRKFGPDGLLEPTHGDYPAAMEELARERGIPLLDLRVLTGRLYERMGPEESKQLFMWLEPGEHPNYPEGVRDDTHFSEQGARMVAALAAEGLYRLDLPCRDPESLKSSTV</sequence>
<evidence type="ECO:0000313" key="5">
    <source>
        <dbReference type="Proteomes" id="UP000249522"/>
    </source>
</evidence>
<dbReference type="EMBL" id="QKRB01000054">
    <property type="protein sequence ID" value="PZD94201.1"/>
    <property type="molecule type" value="Genomic_DNA"/>
</dbReference>
<name>A0A2W1LQT2_9BACL</name>
<protein>
    <submittedName>
        <fullName evidence="4">Rhamnogalacturonan acetylesterase</fullName>
    </submittedName>
</protein>
<dbReference type="RefSeq" id="WP_111148564.1">
    <property type="nucleotide sequence ID" value="NZ_QKRB01000054.1"/>
</dbReference>
<dbReference type="InterPro" id="IPR036514">
    <property type="entry name" value="SGNH_hydro_sf"/>
</dbReference>
<evidence type="ECO:0000259" key="3">
    <source>
        <dbReference type="Pfam" id="PF13472"/>
    </source>
</evidence>
<comment type="similarity">
    <text evidence="1">Belongs to the 'GDSL' lipolytic enzyme family.</text>
</comment>